<feature type="binding site" evidence="7">
    <location>
        <position position="109"/>
    </location>
    <ligand>
        <name>Zn(2+)</name>
        <dbReference type="ChEBI" id="CHEBI:29105"/>
    </ligand>
</feature>
<dbReference type="RefSeq" id="WP_035148316.1">
    <property type="nucleotide sequence ID" value="NZ_JAAZWO010000022.1"/>
</dbReference>
<gene>
    <name evidence="9" type="ORF">HGG79_15275</name>
</gene>
<proteinExistence type="inferred from homology"/>
<dbReference type="InterPro" id="IPR036388">
    <property type="entry name" value="WH-like_DNA-bd_sf"/>
</dbReference>
<comment type="caution">
    <text evidence="9">The sequence shown here is derived from an EMBL/GenBank/DDBJ whole genome shotgun (WGS) entry which is preliminary data.</text>
</comment>
<dbReference type="GO" id="GO:0008270">
    <property type="term" value="F:zinc ion binding"/>
    <property type="evidence" value="ECO:0007669"/>
    <property type="project" value="TreeGrafter"/>
</dbReference>
<evidence type="ECO:0000313" key="9">
    <source>
        <dbReference type="EMBL" id="MBC2399126.1"/>
    </source>
</evidence>
<dbReference type="GO" id="GO:0003700">
    <property type="term" value="F:DNA-binding transcription factor activity"/>
    <property type="evidence" value="ECO:0007669"/>
    <property type="project" value="InterPro"/>
</dbReference>
<comment type="similarity">
    <text evidence="1">Belongs to the Fur family.</text>
</comment>
<name>A0A923EC80_CLOTT</name>
<keyword evidence="5" id="KW-0238">DNA-binding</keyword>
<feature type="binding site" evidence="7">
    <location>
        <position position="146"/>
    </location>
    <ligand>
        <name>Zn(2+)</name>
        <dbReference type="ChEBI" id="CHEBI:29105"/>
    </ligand>
</feature>
<dbReference type="GO" id="GO:1900376">
    <property type="term" value="P:regulation of secondary metabolite biosynthetic process"/>
    <property type="evidence" value="ECO:0007669"/>
    <property type="project" value="TreeGrafter"/>
</dbReference>
<dbReference type="GO" id="GO:0000976">
    <property type="term" value="F:transcription cis-regulatory region binding"/>
    <property type="evidence" value="ECO:0007669"/>
    <property type="project" value="TreeGrafter"/>
</dbReference>
<dbReference type="InterPro" id="IPR036390">
    <property type="entry name" value="WH_DNA-bd_sf"/>
</dbReference>
<dbReference type="Pfam" id="PF01475">
    <property type="entry name" value="FUR"/>
    <property type="match status" value="1"/>
</dbReference>
<keyword evidence="2" id="KW-0678">Repressor</keyword>
<dbReference type="GO" id="GO:0045892">
    <property type="term" value="P:negative regulation of DNA-templated transcription"/>
    <property type="evidence" value="ECO:0007669"/>
    <property type="project" value="TreeGrafter"/>
</dbReference>
<evidence type="ECO:0000256" key="7">
    <source>
        <dbReference type="PIRSR" id="PIRSR602481-1"/>
    </source>
</evidence>
<sequence length="161" mass="19234">MEKELEFYKRIFQINNIRLTPSRIAILEIFFNNRNVHLTTNEIYYLVKANCPSLGLATVYRTIQILLRLDLLDHLSLDDRISRYKLFLNNRTNIDVHVNHHPHLICFNCKKIIDCDFNLINIIKNVINEKFSFTITNWEMKFYGYCDECYNKKLSSSDTFS</sequence>
<dbReference type="InterPro" id="IPR043135">
    <property type="entry name" value="Fur_C"/>
</dbReference>
<dbReference type="PANTHER" id="PTHR33202:SF7">
    <property type="entry name" value="FERRIC UPTAKE REGULATION PROTEIN"/>
    <property type="match status" value="1"/>
</dbReference>
<evidence type="ECO:0000256" key="5">
    <source>
        <dbReference type="ARBA" id="ARBA00023125"/>
    </source>
</evidence>
<dbReference type="AlphaFoldDB" id="A0A923EC80"/>
<feature type="binding site" evidence="7">
    <location>
        <position position="149"/>
    </location>
    <ligand>
        <name>Zn(2+)</name>
        <dbReference type="ChEBI" id="CHEBI:29105"/>
    </ligand>
</feature>
<keyword evidence="8" id="KW-0408">Iron</keyword>
<protein>
    <submittedName>
        <fullName evidence="9">Transcriptional repressor</fullName>
    </submittedName>
</protein>
<evidence type="ECO:0000256" key="1">
    <source>
        <dbReference type="ARBA" id="ARBA00007957"/>
    </source>
</evidence>
<accession>A0A923EC80</accession>
<feature type="binding site" evidence="8">
    <location>
        <position position="100"/>
    </location>
    <ligand>
        <name>Fe cation</name>
        <dbReference type="ChEBI" id="CHEBI:24875"/>
    </ligand>
</feature>
<evidence type="ECO:0000313" key="10">
    <source>
        <dbReference type="Proteomes" id="UP000563151"/>
    </source>
</evidence>
<dbReference type="Proteomes" id="UP000563151">
    <property type="component" value="Unassembled WGS sequence"/>
</dbReference>
<keyword evidence="3 7" id="KW-0862">Zinc</keyword>
<dbReference type="Gene3D" id="3.30.1490.190">
    <property type="match status" value="1"/>
</dbReference>
<dbReference type="PANTHER" id="PTHR33202">
    <property type="entry name" value="ZINC UPTAKE REGULATION PROTEIN"/>
    <property type="match status" value="1"/>
</dbReference>
<keyword evidence="10" id="KW-1185">Reference proteome</keyword>
<dbReference type="EMBL" id="JAAZWO010000022">
    <property type="protein sequence ID" value="MBC2399126.1"/>
    <property type="molecule type" value="Genomic_DNA"/>
</dbReference>
<evidence type="ECO:0000256" key="4">
    <source>
        <dbReference type="ARBA" id="ARBA00023015"/>
    </source>
</evidence>
<dbReference type="Gene3D" id="1.10.10.10">
    <property type="entry name" value="Winged helix-like DNA-binding domain superfamily/Winged helix DNA-binding domain"/>
    <property type="match status" value="1"/>
</dbReference>
<evidence type="ECO:0000256" key="6">
    <source>
        <dbReference type="ARBA" id="ARBA00023163"/>
    </source>
</evidence>
<evidence type="ECO:0000256" key="3">
    <source>
        <dbReference type="ARBA" id="ARBA00022833"/>
    </source>
</evidence>
<reference evidence="9 10" key="1">
    <citation type="submission" date="2020-04" db="EMBL/GenBank/DDBJ databases">
        <title>Genomic insights into acetone-butanol-ethanol (ABE) fermentation by sequencing solventogenic clostridia strains.</title>
        <authorList>
            <person name="Brown S."/>
        </authorList>
    </citation>
    <scope>NUCLEOTIDE SEQUENCE [LARGE SCALE GENOMIC DNA]</scope>
    <source>
        <strain evidence="9 10">DJ011</strain>
    </source>
</reference>
<organism evidence="9 10">
    <name type="scientific">Clostridium tetanomorphum</name>
    <dbReference type="NCBI Taxonomy" id="1553"/>
    <lineage>
        <taxon>Bacteria</taxon>
        <taxon>Bacillati</taxon>
        <taxon>Bacillota</taxon>
        <taxon>Clostridia</taxon>
        <taxon>Eubacteriales</taxon>
        <taxon>Clostridiaceae</taxon>
        <taxon>Clostridium</taxon>
    </lineage>
</organism>
<dbReference type="CDD" id="cd07153">
    <property type="entry name" value="Fur_like"/>
    <property type="match status" value="1"/>
</dbReference>
<dbReference type="SUPFAM" id="SSF46785">
    <property type="entry name" value="Winged helix' DNA-binding domain"/>
    <property type="match status" value="1"/>
</dbReference>
<evidence type="ECO:0000256" key="8">
    <source>
        <dbReference type="PIRSR" id="PIRSR602481-2"/>
    </source>
</evidence>
<dbReference type="InterPro" id="IPR002481">
    <property type="entry name" value="FUR"/>
</dbReference>
<feature type="binding site" evidence="7">
    <location>
        <position position="106"/>
    </location>
    <ligand>
        <name>Zn(2+)</name>
        <dbReference type="ChEBI" id="CHEBI:29105"/>
    </ligand>
</feature>
<keyword evidence="4" id="KW-0805">Transcription regulation</keyword>
<comment type="cofactor">
    <cofactor evidence="7">
        <name>Zn(2+)</name>
        <dbReference type="ChEBI" id="CHEBI:29105"/>
    </cofactor>
    <text evidence="7">Binds 1 zinc ion per subunit.</text>
</comment>
<keyword evidence="7" id="KW-0479">Metal-binding</keyword>
<comment type="cofactor">
    <cofactor evidence="8">
        <name>Mn(2+)</name>
        <dbReference type="ChEBI" id="CHEBI:29035"/>
    </cofactor>
    <cofactor evidence="8">
        <name>Fe(2+)</name>
        <dbReference type="ChEBI" id="CHEBI:29033"/>
    </cofactor>
    <text evidence="8">Binds 1 Mn(2+) or Fe(2+) ion per subunit.</text>
</comment>
<evidence type="ECO:0000256" key="2">
    <source>
        <dbReference type="ARBA" id="ARBA00022491"/>
    </source>
</evidence>
<keyword evidence="6" id="KW-0804">Transcription</keyword>